<dbReference type="Proteomes" id="UP000291116">
    <property type="component" value="Unassembled WGS sequence"/>
</dbReference>
<evidence type="ECO:0000256" key="1">
    <source>
        <dbReference type="PIRSR" id="PIRSR015753-1"/>
    </source>
</evidence>
<dbReference type="Pfam" id="PF13410">
    <property type="entry name" value="GST_C_2"/>
    <property type="match status" value="1"/>
</dbReference>
<name>A0A448ZTF4_9STRA</name>
<dbReference type="PROSITE" id="PS50405">
    <property type="entry name" value="GST_CTER"/>
    <property type="match status" value="1"/>
</dbReference>
<evidence type="ECO:0000259" key="4">
    <source>
        <dbReference type="PROSITE" id="PS50405"/>
    </source>
</evidence>
<feature type="active site" description="Proton donor/acceptor" evidence="1">
    <location>
        <position position="221"/>
    </location>
</feature>
<organism evidence="5 6">
    <name type="scientific">Pseudo-nitzschia multistriata</name>
    <dbReference type="NCBI Taxonomy" id="183589"/>
    <lineage>
        <taxon>Eukaryota</taxon>
        <taxon>Sar</taxon>
        <taxon>Stramenopiles</taxon>
        <taxon>Ochrophyta</taxon>
        <taxon>Bacillariophyta</taxon>
        <taxon>Bacillariophyceae</taxon>
        <taxon>Bacillariophycidae</taxon>
        <taxon>Bacillariales</taxon>
        <taxon>Bacillariaceae</taxon>
        <taxon>Pseudo-nitzschia</taxon>
    </lineage>
</organism>
<dbReference type="InterPro" id="IPR036282">
    <property type="entry name" value="Glutathione-S-Trfase_C_sf"/>
</dbReference>
<dbReference type="GO" id="GO:0004364">
    <property type="term" value="F:glutathione transferase activity"/>
    <property type="evidence" value="ECO:0007669"/>
    <property type="project" value="InterPro"/>
</dbReference>
<evidence type="ECO:0000313" key="5">
    <source>
        <dbReference type="EMBL" id="VEU45330.1"/>
    </source>
</evidence>
<feature type="site" description="Lowers pKa of active site Cys" evidence="3">
    <location>
        <position position="281"/>
    </location>
</feature>
<evidence type="ECO:0000256" key="3">
    <source>
        <dbReference type="PIRSR" id="PIRSR015753-3"/>
    </source>
</evidence>
<feature type="binding site" evidence="2">
    <location>
        <position position="101"/>
    </location>
    <ligand>
        <name>glutathione</name>
        <dbReference type="ChEBI" id="CHEBI:57925"/>
    </ligand>
</feature>
<dbReference type="InterPro" id="IPR047047">
    <property type="entry name" value="GST_Omega-like_C"/>
</dbReference>
<dbReference type="SUPFAM" id="SSF47616">
    <property type="entry name" value="GST C-terminal domain-like"/>
    <property type="match status" value="1"/>
</dbReference>
<protein>
    <recommendedName>
        <fullName evidence="4">GST C-terminal domain-containing protein</fullName>
    </recommendedName>
</protein>
<proteinExistence type="predicted"/>
<accession>A0A448ZTF4</accession>
<dbReference type="SUPFAM" id="SSF52833">
    <property type="entry name" value="Thioredoxin-like"/>
    <property type="match status" value="1"/>
</dbReference>
<evidence type="ECO:0000256" key="2">
    <source>
        <dbReference type="PIRSR" id="PIRSR015753-2"/>
    </source>
</evidence>
<dbReference type="CDD" id="cd03190">
    <property type="entry name" value="GST_C_Omega_like"/>
    <property type="match status" value="1"/>
</dbReference>
<dbReference type="PANTHER" id="PTHR32419">
    <property type="entry name" value="GLUTATHIONYL-HYDROQUINONE REDUCTASE"/>
    <property type="match status" value="1"/>
</dbReference>
<dbReference type="PIRSF" id="PIRSF015753">
    <property type="entry name" value="GST"/>
    <property type="match status" value="1"/>
</dbReference>
<dbReference type="InterPro" id="IPR010987">
    <property type="entry name" value="Glutathione-S-Trfase_C-like"/>
</dbReference>
<dbReference type="Gene3D" id="3.40.30.10">
    <property type="entry name" value="Glutaredoxin"/>
    <property type="match status" value="1"/>
</dbReference>
<reference evidence="5 6" key="1">
    <citation type="submission" date="2019-01" db="EMBL/GenBank/DDBJ databases">
        <authorList>
            <person name="Ferrante I. M."/>
        </authorList>
    </citation>
    <scope>NUCLEOTIDE SEQUENCE [LARGE SCALE GENOMIC DNA]</scope>
    <source>
        <strain evidence="5 6">B856</strain>
    </source>
</reference>
<feature type="site" description="Lowers pKa of active site Cys" evidence="3">
    <location>
        <position position="325"/>
    </location>
</feature>
<keyword evidence="6" id="KW-1185">Reference proteome</keyword>
<dbReference type="AlphaFoldDB" id="A0A448ZTF4"/>
<dbReference type="EMBL" id="CAACVS010000699">
    <property type="protein sequence ID" value="VEU45330.1"/>
    <property type="molecule type" value="Genomic_DNA"/>
</dbReference>
<dbReference type="Gene3D" id="1.20.1050.10">
    <property type="match status" value="1"/>
</dbReference>
<evidence type="ECO:0000313" key="6">
    <source>
        <dbReference type="Proteomes" id="UP000291116"/>
    </source>
</evidence>
<dbReference type="GO" id="GO:0005737">
    <property type="term" value="C:cytoplasm"/>
    <property type="evidence" value="ECO:0007669"/>
    <property type="project" value="TreeGrafter"/>
</dbReference>
<feature type="active site" description="Nucleophile" evidence="1">
    <location>
        <position position="58"/>
    </location>
</feature>
<feature type="binding site" evidence="2">
    <location>
        <begin position="168"/>
        <end position="169"/>
    </location>
    <ligand>
        <name>glutathione</name>
        <dbReference type="ChEBI" id="CHEBI:57925"/>
    </ligand>
</feature>
<dbReference type="OrthoDB" id="2309723at2759"/>
<dbReference type="PANTHER" id="PTHR32419:SF6">
    <property type="entry name" value="GLUTATHIONE S-TRANSFERASE OMEGA-LIKE 1-RELATED"/>
    <property type="match status" value="1"/>
</dbReference>
<dbReference type="InterPro" id="IPR016639">
    <property type="entry name" value="GST_Omega/GSH"/>
</dbReference>
<feature type="domain" description="GST C-terminal" evidence="4">
    <location>
        <begin position="198"/>
        <end position="325"/>
    </location>
</feature>
<gene>
    <name evidence="5" type="ORF">PSNMU_V1.4_AUG-EV-PASAV3_0125020</name>
</gene>
<sequence length="355" mass="39596">MTTSGDSSKSTTAHTALSEIDDDGAFRRTASSFTSTIEVGGRFEPEANRYHLYVALACPWAAGTLAALKHKGLDSIVGYSVVHPTWRRTRPDIEGDEHCGWHFANPGDPPVQNSNGYGSFDCDDALIPDRVNGAKTIRDLYEMAGDTSGKYSTPLLWDRKEKTIVNNESMLILKIFNEAFCNLLGSEGEDTDRPNLFPPDLQSQAEEWNELIYNAVNNGVYKCGFATSQSAYETAHSELFAALDKLEAHFGESGHTFLMGDTLTWLDIRLYCTLVRFDPVYVIYFKTSHKRIGSDYPNLLKFVRACYREAAIRDTTNIKHIKMHYFTSHPALNAYGIIPVSNGPPLETSTEGEHQ</sequence>
<dbReference type="InterPro" id="IPR036249">
    <property type="entry name" value="Thioredoxin-like_sf"/>
</dbReference>